<accession>Q2QMS2</accession>
<reference evidence="2" key="2">
    <citation type="submission" date="2005-04" db="EMBL/GenBank/DDBJ databases">
        <authorList>
            <person name="Buell C.R."/>
            <person name="Wing R.A."/>
            <person name="McCombie W.A."/>
            <person name="Ouyang S."/>
        </authorList>
    </citation>
    <scope>NUCLEOTIDE SEQUENCE</scope>
</reference>
<sequence>MDFRTTETEESAESKTLEFRSFHSCQETRSTRESKPAWRCSVKQALEDGQQSWNQLPRGKEGSPAKRRQHTEPDLPSKHTVEEDVVRRLKILSAKRTGLVTINATLLEKISRPAALL</sequence>
<dbReference type="EMBL" id="DP000011">
    <property type="protein sequence ID" value="ABA99169.1"/>
    <property type="molecule type" value="Genomic_DNA"/>
</dbReference>
<proteinExistence type="predicted"/>
<feature type="compositionally biased region" description="Basic and acidic residues" evidence="1">
    <location>
        <begin position="58"/>
        <end position="81"/>
    </location>
</feature>
<evidence type="ECO:0000256" key="1">
    <source>
        <dbReference type="SAM" id="MobiDB-lite"/>
    </source>
</evidence>
<reference evidence="2" key="1">
    <citation type="journal article" date="2005" name="BMC Biol.">
        <title>The sequence of rice chromosomes 11 and 12, rich in disease resistance genes and recent gene duplications.</title>
        <authorList>
            <consortium name="The rice chromosomes 11 and 12 sequencing consortia"/>
        </authorList>
    </citation>
    <scope>NUCLEOTIDE SEQUENCE [LARGE SCALE GENOMIC DNA]</scope>
</reference>
<organism evidence="2">
    <name type="scientific">Oryza sativa subsp. japonica</name>
    <name type="common">Rice</name>
    <dbReference type="NCBI Taxonomy" id="39947"/>
    <lineage>
        <taxon>Eukaryota</taxon>
        <taxon>Viridiplantae</taxon>
        <taxon>Streptophyta</taxon>
        <taxon>Embryophyta</taxon>
        <taxon>Tracheophyta</taxon>
        <taxon>Spermatophyta</taxon>
        <taxon>Magnoliopsida</taxon>
        <taxon>Liliopsida</taxon>
        <taxon>Poales</taxon>
        <taxon>Poaceae</taxon>
        <taxon>BOP clade</taxon>
        <taxon>Oryzoideae</taxon>
        <taxon>Oryzeae</taxon>
        <taxon>Oryzinae</taxon>
        <taxon>Oryza</taxon>
        <taxon>Oryza sativa</taxon>
    </lineage>
</organism>
<dbReference type="AlphaFoldDB" id="Q2QMS2"/>
<gene>
    <name evidence="2" type="ordered locus">LOC_Os12g40220</name>
</gene>
<name>Q2QMS2_ORYSJ</name>
<protein>
    <submittedName>
        <fullName evidence="2">Uncharacterized protein</fullName>
    </submittedName>
</protein>
<evidence type="ECO:0000313" key="2">
    <source>
        <dbReference type="EMBL" id="ABA99169.1"/>
    </source>
</evidence>
<reference evidence="2" key="3">
    <citation type="submission" date="2006-01" db="EMBL/GenBank/DDBJ databases">
        <authorList>
            <person name="Buell R."/>
        </authorList>
    </citation>
    <scope>NUCLEOTIDE SEQUENCE</scope>
</reference>
<feature type="region of interest" description="Disordered" evidence="1">
    <location>
        <begin position="49"/>
        <end position="81"/>
    </location>
</feature>